<dbReference type="EMBL" id="CP029289">
    <property type="protein sequence ID" value="AWR95409.1"/>
    <property type="molecule type" value="Genomic_DNA"/>
</dbReference>
<accession>A0A2U9IHA4</accession>
<protein>
    <submittedName>
        <fullName evidence="1">Uncharacterized protein</fullName>
    </submittedName>
</protein>
<name>A0A2U9IHA4_9CREN</name>
<evidence type="ECO:0000313" key="1">
    <source>
        <dbReference type="EMBL" id="AWR95409.1"/>
    </source>
</evidence>
<dbReference type="AlphaFoldDB" id="A0A2U9IHA4"/>
<evidence type="ECO:0000313" key="2">
    <source>
        <dbReference type="Proteomes" id="UP000248044"/>
    </source>
</evidence>
<sequence length="99" mass="12016">MEINICEKSFKINIFNLIKIFQRLYELDTKHIYIDSDKLVIYTKNNIYEFEIIGNNLLSYRGLKIRSCYLHKLLHLLEYNIPKGYYYQKVCLKSGNYTY</sequence>
<dbReference type="Proteomes" id="UP000248044">
    <property type="component" value="Chromosome"/>
</dbReference>
<reference evidence="1 2" key="1">
    <citation type="submission" date="2018-05" db="EMBL/GenBank/DDBJ databases">
        <title>Complete Genome Sequences of Extremely Thermoacidophilic, Metal-Mobilizing Type-Strain Members of the Archaeal Family Sulfolobaceae: Acidianus brierleyi DSM-1651T, Acidianus sulfidivorans DSM-18786T, Metallosphaera hakonensis DSM-7519T, and Metallosphaera prunae DSM-10039T.</title>
        <authorList>
            <person name="Counts J.A."/>
            <person name="Kelly R.M."/>
        </authorList>
    </citation>
    <scope>NUCLEOTIDE SEQUENCE [LARGE SCALE GENOMIC DNA]</scope>
    <source>
        <strain evidence="1 2">DSM 1651</strain>
    </source>
</reference>
<keyword evidence="2" id="KW-1185">Reference proteome</keyword>
<gene>
    <name evidence="1" type="ORF">DFR85_13195</name>
</gene>
<proteinExistence type="predicted"/>
<organism evidence="1 2">
    <name type="scientific">Acidianus brierleyi</name>
    <dbReference type="NCBI Taxonomy" id="41673"/>
    <lineage>
        <taxon>Archaea</taxon>
        <taxon>Thermoproteota</taxon>
        <taxon>Thermoprotei</taxon>
        <taxon>Sulfolobales</taxon>
        <taxon>Sulfolobaceae</taxon>
        <taxon>Acidianus</taxon>
    </lineage>
</organism>